<sequence length="546" mass="60630">MKKVLTIASFVACAYGATVSYVSANSIAGSLDIKYVNEYDLVWWDDGSGGDHDGSYYRPKTPAGYYRLGHYGKGGYGAPTEASIVVKELKPGMLVRPVGYTKIWDDSGSGADWDGSFWQPNPPQGYKCLGTVATRNHHQPSIDEVRCVKNELVVPGKLGGFIWNDDDTGADDDFGSWKIVSNHADGINLNMFVGNRSHHAPSSSPLFYVLNKHASGNSKLTKAEVLALIKNHGPILYLHPSENYKLDSPFNYLNNAYLVSSKGNKVKTSLATFKNDYNHIKSVGNINGNVVDNIWLEPVNGSASRPGNVAAAKTIVHVKDTVPGYTDIQYWFFYAYNGPGTAKVRFGEIYNNTGELKPFGEHTGDWEHVTFRFENSSKKLISAYFSQHNYGEKRNANQLEWDGSHVVIYSSKNGHASYANQSDNSHRVLHKCIQEIFGQCIGHLDVDLKNYTAKGTRFNTYEEGKYHVVNYQSTDWAELAFRWGPTKDVRMTKEQAQKVARDFFGSFIGNSPAGEIGAVLFSKFYTESQGGPTNIGTKGDWNNNEF</sequence>
<reference evidence="2 3" key="1">
    <citation type="submission" date="2022-11" db="EMBL/GenBank/DDBJ databases">
        <title>Spartinivicinus poritis sp. nov., isolated from scleractinian coral Porites lutea.</title>
        <authorList>
            <person name="Zhang G."/>
            <person name="Cai L."/>
            <person name="Wei Q."/>
        </authorList>
    </citation>
    <scope>NUCLEOTIDE SEQUENCE [LARGE SCALE GENOMIC DNA]</scope>
    <source>
        <strain evidence="2 3">A2-2</strain>
    </source>
</reference>
<dbReference type="RefSeq" id="WP_274688237.1">
    <property type="nucleotide sequence ID" value="NZ_JAPMOU010000007.1"/>
</dbReference>
<dbReference type="PANTHER" id="PTHR48219:SF2">
    <property type="entry name" value="VACUOLAR PROTEIN SORTING-ASSOCIATED PROTEIN 62"/>
    <property type="match status" value="1"/>
</dbReference>
<dbReference type="PANTHER" id="PTHR48219">
    <property type="entry name" value="VACUOLAR PROTEIN SORTING-ASSOCIATED PROTEIN 62-RELATED"/>
    <property type="match status" value="1"/>
</dbReference>
<comment type="caution">
    <text evidence="2">The sequence shown here is derived from an EMBL/GenBank/DDBJ whole genome shotgun (WGS) entry which is preliminary data.</text>
</comment>
<evidence type="ECO:0000313" key="2">
    <source>
        <dbReference type="EMBL" id="MDE1461878.1"/>
    </source>
</evidence>
<protein>
    <submittedName>
        <fullName evidence="2">Vps62-related protein</fullName>
    </submittedName>
</protein>
<dbReference type="Pfam" id="PF06101">
    <property type="entry name" value="Vps62"/>
    <property type="match status" value="1"/>
</dbReference>
<feature type="chain" id="PRO_5045486263" evidence="1">
    <location>
        <begin position="25"/>
        <end position="546"/>
    </location>
</feature>
<keyword evidence="3" id="KW-1185">Reference proteome</keyword>
<organism evidence="2 3">
    <name type="scientific">Spartinivicinus poritis</name>
    <dbReference type="NCBI Taxonomy" id="2994640"/>
    <lineage>
        <taxon>Bacteria</taxon>
        <taxon>Pseudomonadati</taxon>
        <taxon>Pseudomonadota</taxon>
        <taxon>Gammaproteobacteria</taxon>
        <taxon>Oceanospirillales</taxon>
        <taxon>Zooshikellaceae</taxon>
        <taxon>Spartinivicinus</taxon>
    </lineage>
</organism>
<dbReference type="Proteomes" id="UP001528823">
    <property type="component" value="Unassembled WGS sequence"/>
</dbReference>
<evidence type="ECO:0000256" key="1">
    <source>
        <dbReference type="SAM" id="SignalP"/>
    </source>
</evidence>
<dbReference type="EMBL" id="JAPMOU010000007">
    <property type="protein sequence ID" value="MDE1461878.1"/>
    <property type="molecule type" value="Genomic_DNA"/>
</dbReference>
<dbReference type="InterPro" id="IPR009291">
    <property type="entry name" value="Vps62"/>
</dbReference>
<keyword evidence="1" id="KW-0732">Signal</keyword>
<feature type="signal peptide" evidence="1">
    <location>
        <begin position="1"/>
        <end position="24"/>
    </location>
</feature>
<gene>
    <name evidence="2" type="ORF">ORQ98_07835</name>
</gene>
<accession>A0ABT5U8V7</accession>
<evidence type="ECO:0000313" key="3">
    <source>
        <dbReference type="Proteomes" id="UP001528823"/>
    </source>
</evidence>
<name>A0ABT5U8V7_9GAMM</name>
<proteinExistence type="predicted"/>